<dbReference type="AlphaFoldDB" id="A0A520MNH3"/>
<accession>A0A520MNH3</accession>
<organism evidence="3 4">
    <name type="scientific">SAR86 cluster bacterium</name>
    <dbReference type="NCBI Taxonomy" id="2030880"/>
    <lineage>
        <taxon>Bacteria</taxon>
        <taxon>Pseudomonadati</taxon>
        <taxon>Pseudomonadota</taxon>
        <taxon>Gammaproteobacteria</taxon>
        <taxon>SAR86 cluster</taxon>
    </lineage>
</organism>
<dbReference type="PROSITE" id="PS50846">
    <property type="entry name" value="HMA_2"/>
    <property type="match status" value="1"/>
</dbReference>
<comment type="caution">
    <text evidence="3">The sequence shown here is derived from an EMBL/GenBank/DDBJ whole genome shotgun (WGS) entry which is preliminary data.</text>
</comment>
<dbReference type="Proteomes" id="UP000315782">
    <property type="component" value="Unassembled WGS sequence"/>
</dbReference>
<name>A0A520MNH3_9GAMM</name>
<dbReference type="InterPro" id="IPR006121">
    <property type="entry name" value="HMA_dom"/>
</dbReference>
<feature type="domain" description="HMA" evidence="2">
    <location>
        <begin position="61"/>
        <end position="128"/>
    </location>
</feature>
<proteinExistence type="predicted"/>
<dbReference type="EMBL" id="SHBI01000002">
    <property type="protein sequence ID" value="RZO22775.1"/>
    <property type="molecule type" value="Genomic_DNA"/>
</dbReference>
<gene>
    <name evidence="3" type="ORF">EVA96_01105</name>
</gene>
<keyword evidence="1" id="KW-0732">Signal</keyword>
<evidence type="ECO:0000313" key="3">
    <source>
        <dbReference type="EMBL" id="RZO22775.1"/>
    </source>
</evidence>
<dbReference type="SUPFAM" id="SSF55008">
    <property type="entry name" value="HMA, heavy metal-associated domain"/>
    <property type="match status" value="1"/>
</dbReference>
<dbReference type="CDD" id="cd00371">
    <property type="entry name" value="HMA"/>
    <property type="match status" value="1"/>
</dbReference>
<reference evidence="3 4" key="1">
    <citation type="submission" date="2019-02" db="EMBL/GenBank/DDBJ databases">
        <title>Prokaryotic population dynamics and viral predation in marine succession experiment using metagenomics: the confinement effect.</title>
        <authorList>
            <person name="Haro-Moreno J.M."/>
            <person name="Rodriguez-Valera F."/>
            <person name="Lopez-Perez M."/>
        </authorList>
    </citation>
    <scope>NUCLEOTIDE SEQUENCE [LARGE SCALE GENOMIC DNA]</scope>
    <source>
        <strain evidence="3">MED-G163</strain>
    </source>
</reference>
<dbReference type="Pfam" id="PF00403">
    <property type="entry name" value="HMA"/>
    <property type="match status" value="1"/>
</dbReference>
<feature type="signal peptide" evidence="1">
    <location>
        <begin position="1"/>
        <end position="17"/>
    </location>
</feature>
<protein>
    <submittedName>
        <fullName evidence="3">Heavy-metal-associated domain-containing protein</fullName>
    </submittedName>
</protein>
<feature type="chain" id="PRO_5021881530" evidence="1">
    <location>
        <begin position="18"/>
        <end position="135"/>
    </location>
</feature>
<dbReference type="Gene3D" id="3.30.70.100">
    <property type="match status" value="1"/>
</dbReference>
<dbReference type="GO" id="GO:0046872">
    <property type="term" value="F:metal ion binding"/>
    <property type="evidence" value="ECO:0007669"/>
    <property type="project" value="InterPro"/>
</dbReference>
<evidence type="ECO:0000256" key="1">
    <source>
        <dbReference type="SAM" id="SignalP"/>
    </source>
</evidence>
<sequence length="135" mass="15182">MKKILLTLLLASPLICAEQDNLDMHDHSHEGHLHDTMVDGKNLNVDPDRFDKFMEELTDVKIAIVSVKGMVCDFCARGIEKTFLKDKSVKKIDVDLANGKVIIAYLKSKNINSDEIEKKILSNGQNMSDLQVLEV</sequence>
<evidence type="ECO:0000259" key="2">
    <source>
        <dbReference type="PROSITE" id="PS50846"/>
    </source>
</evidence>
<dbReference type="InterPro" id="IPR036163">
    <property type="entry name" value="HMA_dom_sf"/>
</dbReference>
<evidence type="ECO:0000313" key="4">
    <source>
        <dbReference type="Proteomes" id="UP000315782"/>
    </source>
</evidence>